<protein>
    <submittedName>
        <fullName evidence="2">Uncharacterized protein</fullName>
    </submittedName>
</protein>
<dbReference type="InterPro" id="IPR021730">
    <property type="entry name" value="YdbH"/>
</dbReference>
<keyword evidence="1" id="KW-1133">Transmembrane helix</keyword>
<keyword evidence="1" id="KW-0812">Transmembrane</keyword>
<accession>A0A5K8AF37</accession>
<organism evidence="2 3">
    <name type="scientific">Desulfosarcina ovata subsp. ovata</name>
    <dbReference type="NCBI Taxonomy" id="2752305"/>
    <lineage>
        <taxon>Bacteria</taxon>
        <taxon>Pseudomonadati</taxon>
        <taxon>Thermodesulfobacteriota</taxon>
        <taxon>Desulfobacteria</taxon>
        <taxon>Desulfobacterales</taxon>
        <taxon>Desulfosarcinaceae</taxon>
        <taxon>Desulfosarcina</taxon>
    </lineage>
</organism>
<dbReference type="AlphaFoldDB" id="A0A5K8AF37"/>
<keyword evidence="1" id="KW-0472">Membrane</keyword>
<dbReference type="EMBL" id="AP021879">
    <property type="protein sequence ID" value="BBO91262.1"/>
    <property type="molecule type" value="Genomic_DNA"/>
</dbReference>
<sequence>MAGLMAGKRLWRTVLPVGVVVLAVLAVLLMAGYLYLPTLVSNFLPGDQIRRLGFTHFNARISSIGPYRTTAGPFVFGPAEQPALSIGAITLAYTPGELRHKKIRRIVVSDVVINARLAPEGIVFPGFDMAAMTDDRTAASPATGEATAIPEITLEKLEIQSGRINLALGDAQVRIPFALDLFPHGTGLTAADLSLRLFPRDQPLAVSARVDLAGHTADITFEGQNLFLDAFADLIHRIPDLDLTGRVSISAKTTVDWAPLSIRGVRAKMVWHDGRMAYGDILFAPTGDDAAVVSVESADAATWQMSTAGLLMRQPASLALSAVAARLVFDDDRRAVTGDARLAVLPFTVAGALPVSLADRLPLNLDFEVVQTMTGGWTARLTSGNTTKTGESAPVALTVGPVSVAADPPVFNLTAGGDGDQGEARWSLNLTSIRASAHKNRIRLPSLSGQGSLQFLLGAAPAIQKAEATVQLPELTLDGAGFSGRLAKLELSARSVSSDSVGLPMAARLHIGDGRLDHPASGLRMKGIRLDLPLNRAAGTRAKAGTFSIARILQHQRTLGALKGRIVPKADTFAVAADLSSDLLPGLAATLHSTVRTVGEGVGDVDLTVNLPVYALPADTDLGRFVPAAAGVAVSGGVSARATASITGGQLTGVLDLTLVDGGLRMEEKKIALSGIQAALNFPDLPRIRSAPAQTIHFARASMGAIVVDGGSFDVQVESAKTFFVEKGRFSWCDGKVDTGSLRITAGRQDYVASLYCQRLALSRILEQLGAVNAKGTGTLNGRIPIAYRDGKVCFDDGFLFSTPGEGGQIQLTGTDILTRGIPAGTPQFAQVELAREALKDYAYNWAKLGLVSEGEDFVMRLQFDGKPAHPLPFVYKKEIGSFVRVEAGGQGSVFQGIGLDVNLRLPLNQLLQYKDIVNMIQ</sequence>
<name>A0A5K8AF37_9BACT</name>
<proteinExistence type="predicted"/>
<dbReference type="Proteomes" id="UP000422108">
    <property type="component" value="Chromosome"/>
</dbReference>
<evidence type="ECO:0000313" key="2">
    <source>
        <dbReference type="EMBL" id="BBO91262.1"/>
    </source>
</evidence>
<evidence type="ECO:0000256" key="1">
    <source>
        <dbReference type="SAM" id="Phobius"/>
    </source>
</evidence>
<dbReference type="Pfam" id="PF11739">
    <property type="entry name" value="YdbH-like"/>
    <property type="match status" value="1"/>
</dbReference>
<reference evidence="2 3" key="1">
    <citation type="submission" date="2019-11" db="EMBL/GenBank/DDBJ databases">
        <title>Comparative genomics of hydrocarbon-degrading Desulfosarcina strains.</title>
        <authorList>
            <person name="Watanabe M."/>
            <person name="Kojima H."/>
            <person name="Fukui M."/>
        </authorList>
    </citation>
    <scope>NUCLEOTIDE SEQUENCE [LARGE SCALE GENOMIC DNA]</scope>
    <source>
        <strain evidence="3">oXyS1</strain>
    </source>
</reference>
<keyword evidence="3" id="KW-1185">Reference proteome</keyword>
<feature type="transmembrane region" description="Helical" evidence="1">
    <location>
        <begin position="14"/>
        <end position="36"/>
    </location>
</feature>
<evidence type="ECO:0000313" key="3">
    <source>
        <dbReference type="Proteomes" id="UP000422108"/>
    </source>
</evidence>
<gene>
    <name evidence="2" type="ORF">DSCOOX_44420</name>
</gene>